<keyword evidence="4" id="KW-1185">Reference proteome</keyword>
<dbReference type="Pfam" id="PF23572">
    <property type="entry name" value="GH3_C"/>
    <property type="match status" value="1"/>
</dbReference>
<feature type="domain" description="GH3 middle" evidence="1">
    <location>
        <begin position="325"/>
        <end position="392"/>
    </location>
</feature>
<dbReference type="AlphaFoldDB" id="A0A6M8FUH0"/>
<dbReference type="Proteomes" id="UP000501379">
    <property type="component" value="Chromosome"/>
</dbReference>
<proteinExistence type="predicted"/>
<organism evidence="3 4">
    <name type="scientific">Aquipseudomonas campi</name>
    <dbReference type="NCBI Taxonomy" id="2731681"/>
    <lineage>
        <taxon>Bacteria</taxon>
        <taxon>Pseudomonadati</taxon>
        <taxon>Pseudomonadota</taxon>
        <taxon>Gammaproteobacteria</taxon>
        <taxon>Pseudomonadales</taxon>
        <taxon>Pseudomonadaceae</taxon>
        <taxon>Aquipseudomonas</taxon>
    </lineage>
</organism>
<dbReference type="GO" id="GO:0016881">
    <property type="term" value="F:acid-amino acid ligase activity"/>
    <property type="evidence" value="ECO:0007669"/>
    <property type="project" value="TreeGrafter"/>
</dbReference>
<dbReference type="RefSeq" id="WP_173207402.1">
    <property type="nucleotide sequence ID" value="NZ_CP053697.2"/>
</dbReference>
<evidence type="ECO:0000259" key="2">
    <source>
        <dbReference type="Pfam" id="PF23572"/>
    </source>
</evidence>
<dbReference type="InterPro" id="IPR055378">
    <property type="entry name" value="GH3_C"/>
</dbReference>
<evidence type="ECO:0000313" key="3">
    <source>
        <dbReference type="EMBL" id="QKE63606.1"/>
    </source>
</evidence>
<dbReference type="KEGG" id="pcam:HNE05_09625"/>
<accession>A0A6M8FUH0</accession>
<evidence type="ECO:0000259" key="1">
    <source>
        <dbReference type="Pfam" id="PF23571"/>
    </source>
</evidence>
<dbReference type="PANTHER" id="PTHR31901:SF9">
    <property type="entry name" value="GH3 DOMAIN-CONTAINING PROTEIN"/>
    <property type="match status" value="1"/>
</dbReference>
<protein>
    <submittedName>
        <fullName evidence="3">GH3 auxin-responsive promoter family protein</fullName>
    </submittedName>
</protein>
<sequence>MSFALWALQSGHTLSLRGQARQLQQSLQDPQQAQLARWSRLLQANQDSAYGKAHGFAAIHSIKDYQSRVPLVDYDALSPWIDRIAAGEQGVLTHAPVRMLEPSGGSTSTNKFIPYTDDLLADFARATNPWLYDVFSHTRGLKGTQSYWSISLAKQGARCTEGGVPIGFDDDTQYFSPLMRWALNKMMAVPNAVANAPDMDSWRQQTARHLLKAESLGLISVWSPTFISLLMSYISQNLDALLADLPAARAKRIRQGLDREGRLCGEAIWPQLKLISCWTDSIASQFLPELQQWFVRTPLQGKGLLATEGVVSAPLLPEDGSGCPLAITSHFLEFIDLDHPDRVPCLAHELRVGGAYSPILSTGGGLFRYHLKDVVQCVGMAGRTPRIRFAGKLDRVSDLCGEKIHANQVEQALALVREKLAVEIRFALLAPVHGAPPHYRLFLESNAGSSQCEQIVHLVEDYLATGHHYRTCRRLGQLGAIQVQPVTHAWQTFQRTLTAAGQRAGDIKPTALDARHDWLKAFACKSSA</sequence>
<evidence type="ECO:0000313" key="4">
    <source>
        <dbReference type="Proteomes" id="UP000501379"/>
    </source>
</evidence>
<reference evidence="3" key="1">
    <citation type="submission" date="2020-07" db="EMBL/GenBank/DDBJ databases">
        <title>Nitrate ammonifying Pseudomonas campi sp. nov. isolated from German agricultural grassland.</title>
        <authorList>
            <person name="Timsy T."/>
            <person name="Ulrich A."/>
            <person name="Spanner T."/>
            <person name="Foesel B."/>
            <person name="Kolb S."/>
            <person name="Horn M.A."/>
            <person name="Behrendt U."/>
        </authorList>
    </citation>
    <scope>NUCLEOTIDE SEQUENCE</scope>
    <source>
        <strain evidence="3">S1-A32-2</strain>
    </source>
</reference>
<dbReference type="EMBL" id="CP053697">
    <property type="protein sequence ID" value="QKE63606.1"/>
    <property type="molecule type" value="Genomic_DNA"/>
</dbReference>
<dbReference type="GO" id="GO:0005737">
    <property type="term" value="C:cytoplasm"/>
    <property type="evidence" value="ECO:0007669"/>
    <property type="project" value="TreeGrafter"/>
</dbReference>
<dbReference type="Pfam" id="PF23571">
    <property type="entry name" value="GH3_M"/>
    <property type="match status" value="1"/>
</dbReference>
<dbReference type="InterPro" id="IPR004993">
    <property type="entry name" value="GH3"/>
</dbReference>
<dbReference type="InterPro" id="IPR055377">
    <property type="entry name" value="GH3_M"/>
</dbReference>
<gene>
    <name evidence="3" type="ORF">HNE05_09625</name>
</gene>
<name>A0A6M8FUH0_9GAMM</name>
<dbReference type="PANTHER" id="PTHR31901">
    <property type="entry name" value="GH3 DOMAIN-CONTAINING PROTEIN"/>
    <property type="match status" value="1"/>
</dbReference>
<dbReference type="Pfam" id="PF03321">
    <property type="entry name" value="GH3"/>
    <property type="match status" value="1"/>
</dbReference>
<feature type="domain" description="GH3 C-terminal" evidence="2">
    <location>
        <begin position="409"/>
        <end position="509"/>
    </location>
</feature>